<evidence type="ECO:0000313" key="3">
    <source>
        <dbReference type="Proteomes" id="UP000639338"/>
    </source>
</evidence>
<evidence type="ECO:0000313" key="2">
    <source>
        <dbReference type="EMBL" id="KAF7990641.1"/>
    </source>
</evidence>
<sequence>MSVDVFGHQLPKSKVRNGSIGARGPTGEGFMITEDERLNQISKRILSAKPKRLPQLIEITSKSPSLKPLKKTKSNVKKRCN</sequence>
<keyword evidence="3" id="KW-1185">Reference proteome</keyword>
<organism evidence="2 3">
    <name type="scientific">Aphidius gifuensis</name>
    <name type="common">Parasitoid wasp</name>
    <dbReference type="NCBI Taxonomy" id="684658"/>
    <lineage>
        <taxon>Eukaryota</taxon>
        <taxon>Metazoa</taxon>
        <taxon>Ecdysozoa</taxon>
        <taxon>Arthropoda</taxon>
        <taxon>Hexapoda</taxon>
        <taxon>Insecta</taxon>
        <taxon>Pterygota</taxon>
        <taxon>Neoptera</taxon>
        <taxon>Endopterygota</taxon>
        <taxon>Hymenoptera</taxon>
        <taxon>Apocrita</taxon>
        <taxon>Ichneumonoidea</taxon>
        <taxon>Braconidae</taxon>
        <taxon>Aphidiinae</taxon>
        <taxon>Aphidius</taxon>
    </lineage>
</organism>
<reference evidence="2 3" key="1">
    <citation type="submission" date="2020-08" db="EMBL/GenBank/DDBJ databases">
        <title>Aphidius gifuensis genome sequencing and assembly.</title>
        <authorList>
            <person name="Du Z."/>
        </authorList>
    </citation>
    <scope>NUCLEOTIDE SEQUENCE [LARGE SCALE GENOMIC DNA]</scope>
    <source>
        <strain evidence="2">YNYX2018</strain>
        <tissue evidence="2">Adults</tissue>
    </source>
</reference>
<dbReference type="AlphaFoldDB" id="A0A834XPR1"/>
<dbReference type="EMBL" id="JACMRX010000004">
    <property type="protein sequence ID" value="KAF7990641.1"/>
    <property type="molecule type" value="Genomic_DNA"/>
</dbReference>
<dbReference type="Proteomes" id="UP000639338">
    <property type="component" value="Unassembled WGS sequence"/>
</dbReference>
<proteinExistence type="predicted"/>
<evidence type="ECO:0000256" key="1">
    <source>
        <dbReference type="SAM" id="MobiDB-lite"/>
    </source>
</evidence>
<feature type="region of interest" description="Disordered" evidence="1">
    <location>
        <begin position="1"/>
        <end position="29"/>
    </location>
</feature>
<protein>
    <submittedName>
        <fullName evidence="2">Uncharacterized protein</fullName>
    </submittedName>
</protein>
<gene>
    <name evidence="2" type="ORF">HCN44_000446</name>
</gene>
<accession>A0A834XPR1</accession>
<name>A0A834XPR1_APHGI</name>
<comment type="caution">
    <text evidence="2">The sequence shown here is derived from an EMBL/GenBank/DDBJ whole genome shotgun (WGS) entry which is preliminary data.</text>
</comment>